<dbReference type="Gene3D" id="3.60.10.10">
    <property type="entry name" value="Endonuclease/exonuclease/phosphatase"/>
    <property type="match status" value="1"/>
</dbReference>
<dbReference type="InterPro" id="IPR005135">
    <property type="entry name" value="Endo/exonuclease/phosphatase"/>
</dbReference>
<evidence type="ECO:0000256" key="1">
    <source>
        <dbReference type="ARBA" id="ARBA00004173"/>
    </source>
</evidence>
<dbReference type="GO" id="GO:0005739">
    <property type="term" value="C:mitochondrion"/>
    <property type="evidence" value="ECO:0007669"/>
    <property type="project" value="UniProtKB-SubCell"/>
</dbReference>
<dbReference type="Proteomes" id="UP001187734">
    <property type="component" value="Unassembled WGS sequence"/>
</dbReference>
<dbReference type="GO" id="GO:0003824">
    <property type="term" value="F:catalytic activity"/>
    <property type="evidence" value="ECO:0007669"/>
    <property type="project" value="InterPro"/>
</dbReference>
<evidence type="ECO:0000256" key="3">
    <source>
        <dbReference type="SAM" id="MobiDB-lite"/>
    </source>
</evidence>
<dbReference type="PROSITE" id="PS50878">
    <property type="entry name" value="RT_POL"/>
    <property type="match status" value="1"/>
</dbReference>
<dbReference type="InterPro" id="IPR036691">
    <property type="entry name" value="Endo/exonu/phosph_ase_sf"/>
</dbReference>
<dbReference type="PANTHER" id="PTHR33481:SF1">
    <property type="entry name" value="ENDONUCLEASE_EXONUCLEASE_PHOSPHATASE DOMAIN-CONTAINING PROTEIN-RELATED"/>
    <property type="match status" value="1"/>
</dbReference>
<evidence type="ECO:0000313" key="6">
    <source>
        <dbReference type="Proteomes" id="UP001187734"/>
    </source>
</evidence>
<feature type="domain" description="Reverse transcriptase" evidence="4">
    <location>
        <begin position="562"/>
        <end position="845"/>
    </location>
</feature>
<keyword evidence="2" id="KW-0496">Mitochondrion</keyword>
<dbReference type="InterPro" id="IPR043502">
    <property type="entry name" value="DNA/RNA_pol_sf"/>
</dbReference>
<name>A0AAE8M1R2_9HYPO</name>
<feature type="region of interest" description="Disordered" evidence="3">
    <location>
        <begin position="69"/>
        <end position="125"/>
    </location>
</feature>
<comment type="caution">
    <text evidence="5">The sequence shown here is derived from an EMBL/GenBank/DDBJ whole genome shotgun (WGS) entry which is preliminary data.</text>
</comment>
<evidence type="ECO:0000256" key="2">
    <source>
        <dbReference type="ARBA" id="ARBA00023128"/>
    </source>
</evidence>
<reference evidence="5" key="1">
    <citation type="submission" date="2018-03" db="EMBL/GenBank/DDBJ databases">
        <authorList>
            <person name="Guldener U."/>
        </authorList>
    </citation>
    <scope>NUCLEOTIDE SEQUENCE</scope>
</reference>
<dbReference type="EMBL" id="ONZP01000070">
    <property type="protein sequence ID" value="SPJ72671.1"/>
    <property type="molecule type" value="Genomic_DNA"/>
</dbReference>
<feature type="compositionally biased region" description="Low complexity" evidence="3">
    <location>
        <begin position="94"/>
        <end position="103"/>
    </location>
</feature>
<keyword evidence="6" id="KW-1185">Reference proteome</keyword>
<dbReference type="AlphaFoldDB" id="A0AAE8M1R2"/>
<dbReference type="CDD" id="cd01650">
    <property type="entry name" value="RT_nLTR_like"/>
    <property type="match status" value="1"/>
</dbReference>
<evidence type="ECO:0000259" key="4">
    <source>
        <dbReference type="PROSITE" id="PS50878"/>
    </source>
</evidence>
<accession>A0AAE8M1R2</accession>
<protein>
    <recommendedName>
        <fullName evidence="4">Reverse transcriptase domain-containing protein</fullName>
    </recommendedName>
</protein>
<proteinExistence type="predicted"/>
<dbReference type="PANTHER" id="PTHR33481">
    <property type="entry name" value="REVERSE TRANSCRIPTASE"/>
    <property type="match status" value="1"/>
</dbReference>
<feature type="region of interest" description="Disordered" evidence="3">
    <location>
        <begin position="488"/>
        <end position="507"/>
    </location>
</feature>
<feature type="region of interest" description="Disordered" evidence="3">
    <location>
        <begin position="1001"/>
        <end position="1023"/>
    </location>
</feature>
<dbReference type="SUPFAM" id="SSF56672">
    <property type="entry name" value="DNA/RNA polymerases"/>
    <property type="match status" value="1"/>
</dbReference>
<dbReference type="InterPro" id="IPR000477">
    <property type="entry name" value="RT_dom"/>
</dbReference>
<feature type="compositionally biased region" description="Polar residues" evidence="3">
    <location>
        <begin position="1001"/>
        <end position="1014"/>
    </location>
</feature>
<dbReference type="Pfam" id="PF00078">
    <property type="entry name" value="RVT_1"/>
    <property type="match status" value="1"/>
</dbReference>
<evidence type="ECO:0000313" key="5">
    <source>
        <dbReference type="EMBL" id="SPJ72671.1"/>
    </source>
</evidence>
<gene>
    <name evidence="5" type="ORF">FTOL_02400</name>
</gene>
<dbReference type="SUPFAM" id="SSF56219">
    <property type="entry name" value="DNase I-like"/>
    <property type="match status" value="1"/>
</dbReference>
<organism evidence="5 6">
    <name type="scientific">Fusarium torulosum</name>
    <dbReference type="NCBI Taxonomy" id="33205"/>
    <lineage>
        <taxon>Eukaryota</taxon>
        <taxon>Fungi</taxon>
        <taxon>Dikarya</taxon>
        <taxon>Ascomycota</taxon>
        <taxon>Pezizomycotina</taxon>
        <taxon>Sordariomycetes</taxon>
        <taxon>Hypocreomycetidae</taxon>
        <taxon>Hypocreales</taxon>
        <taxon>Nectriaceae</taxon>
        <taxon>Fusarium</taxon>
    </lineage>
</organism>
<feature type="compositionally biased region" description="Basic and acidic residues" evidence="3">
    <location>
        <begin position="498"/>
        <end position="507"/>
    </location>
</feature>
<sequence length="1042" mass="118315">MEEDKVTGHNWHNNLKIVQVNIRRSADRLRHLMDWLKQQERPPDLVALQDPPLNIRILKTESYCLAFGPNNPERVVDSKPNQDLSNGNKKKSNTSDTTSNNGDNHNKAQEEEHPKNKKKEREKLRKADEKLHQVCYLVHESIPVQDWGVIFHNGDNIGLAATLFLRIANGRTVAIHNVYNRLKLVNIRSLLAKVSSSGRNLLLGDFNLHHPEWGGEKAELVCEDEAKVLQKGLKEAGMECVTPPGVLTYSRRGYLGSFVESEYNSTIDLTYASEGLASFVEDYSIPDMVGYESDHRVIQTTLSLEVDRTVSTYYRWKKVDAERFRDTMIENLAPLGFPALATSAATDIYTNKIFQAFHPVIKKLVPLAPPPGSKRPQPEQSPVTRKALLLEKVSRMKSGNERTKQYRTKYWMLKKRLGKVLLKERIAAFRQLLDREAVGRRKLYFWAKQGAKWNKKKLIPQLRQLKASGQTYRTPEGMVHCVRDAIWPETSDGQSPPRSERPAVDPHRTQHTMAQELTSEEVALVIHKLPTGKAAGPDLIANEAMKMVAKQLVPYLHHLFTACFELGHHPRAFKHASTVMLRKPGKATYEEPKSWRPIALLPCMGKLLEKIFTNRLKELAMKESLLPNLQFGLPGRCTTKALQFMLNNVYDAWHRPQSLVTLMGLDITGAYDRVDRVKLMKILEDAGLRDWMLSYVWSFLSDRSTDMKLPGFTSSKFWVNIGIPQGSPLSPILFLFFSSPILAKAAEYKEENYRVTIQAFAYVDDTYLMASSNNYATNCKALKECHDRIMTWADLVGVSFAPHKYHVMHFRPPYFRGAPCHYVPLIPGLIGKQPERTMVILGVEVDNRLNWKDHIIGEGPDFYELAPHARTICINEIAKAQEETQPEQLWDKYRRERAQVHPHPTTAIEGTWGMHNKEFYGHLSRAQSTLLLQLRTEVIGPKTKPEIATDWAISHFNLAQFESAKEHSRFRPTVEPSLFLPHLPFSQTLHEAIALFMSAGSSAEGETNSNPTVESSPPPSPTLFAQTLQEAVALFKGVDSSG</sequence>
<comment type="subcellular location">
    <subcellularLocation>
        <location evidence="1">Mitochondrion</location>
    </subcellularLocation>
</comment>
<feature type="compositionally biased region" description="Basic and acidic residues" evidence="3">
    <location>
        <begin position="104"/>
        <end position="125"/>
    </location>
</feature>
<dbReference type="Pfam" id="PF14529">
    <property type="entry name" value="Exo_endo_phos_2"/>
    <property type="match status" value="1"/>
</dbReference>